<evidence type="ECO:0000313" key="7">
    <source>
        <dbReference type="Proteomes" id="UP001321582"/>
    </source>
</evidence>
<dbReference type="Gene3D" id="3.30.1330.30">
    <property type="match status" value="1"/>
</dbReference>
<sequence>MASRVILSKENKFYKLIKKLKDKKYREKERAFLAEGFKIFELNKNPKYIILKNSMQNKFDFSSYNNKYIFEDFLFDEITSQENSQGVIFVYEYPSPNIENILGDIVILDQVQDPGNLGTIIRTLDAIGLKSLILIKGTVDVYNEKTVRSSMGSIFNLNFHYMNYDELFSFLEEKNYNIISTALDDDSVDYTQMRLKEKNAIVFGNEGNGISKKILNKSNEKVIIPIYGSAESLNVGIAVGVVMYKYIELKKL</sequence>
<dbReference type="GO" id="GO:0003723">
    <property type="term" value="F:RNA binding"/>
    <property type="evidence" value="ECO:0007669"/>
    <property type="project" value="InterPro"/>
</dbReference>
<dbReference type="Proteomes" id="UP001321582">
    <property type="component" value="Chromosome"/>
</dbReference>
<dbReference type="SUPFAM" id="SSF75217">
    <property type="entry name" value="alpha/beta knot"/>
    <property type="match status" value="1"/>
</dbReference>
<evidence type="ECO:0000256" key="1">
    <source>
        <dbReference type="ARBA" id="ARBA00007228"/>
    </source>
</evidence>
<dbReference type="EMBL" id="AP027059">
    <property type="protein sequence ID" value="BDU50436.1"/>
    <property type="molecule type" value="Genomic_DNA"/>
</dbReference>
<keyword evidence="7" id="KW-1185">Reference proteome</keyword>
<organism evidence="6 7">
    <name type="scientific">Haliovirga abyssi</name>
    <dbReference type="NCBI Taxonomy" id="2996794"/>
    <lineage>
        <taxon>Bacteria</taxon>
        <taxon>Fusobacteriati</taxon>
        <taxon>Fusobacteriota</taxon>
        <taxon>Fusobacteriia</taxon>
        <taxon>Fusobacteriales</taxon>
        <taxon>Haliovirgaceae</taxon>
        <taxon>Haliovirga</taxon>
    </lineage>
</organism>
<dbReference type="CDD" id="cd18095">
    <property type="entry name" value="SpoU-like_rRNA-MTase"/>
    <property type="match status" value="1"/>
</dbReference>
<dbReference type="InterPro" id="IPR029026">
    <property type="entry name" value="tRNA_m1G_MTases_N"/>
</dbReference>
<dbReference type="PANTHER" id="PTHR43191">
    <property type="entry name" value="RRNA METHYLTRANSFERASE 3"/>
    <property type="match status" value="1"/>
</dbReference>
<dbReference type="InterPro" id="IPR029028">
    <property type="entry name" value="Alpha/beta_knot_MTases"/>
</dbReference>
<protein>
    <submittedName>
        <fullName evidence="6">RNA methyltransferase</fullName>
    </submittedName>
</protein>
<dbReference type="RefSeq" id="WP_307905365.1">
    <property type="nucleotide sequence ID" value="NZ_AP027059.1"/>
</dbReference>
<evidence type="ECO:0000256" key="2">
    <source>
        <dbReference type="ARBA" id="ARBA00022603"/>
    </source>
</evidence>
<comment type="similarity">
    <text evidence="1">Belongs to the class IV-like SAM-binding methyltransferase superfamily. RNA methyltransferase TrmH family.</text>
</comment>
<evidence type="ECO:0000256" key="3">
    <source>
        <dbReference type="ARBA" id="ARBA00022679"/>
    </source>
</evidence>
<dbReference type="KEGG" id="haby:HLVA_10050"/>
<dbReference type="SUPFAM" id="SSF55315">
    <property type="entry name" value="L30e-like"/>
    <property type="match status" value="1"/>
</dbReference>
<dbReference type="Pfam" id="PF00588">
    <property type="entry name" value="SpoU_methylase"/>
    <property type="match status" value="1"/>
</dbReference>
<name>A0AAU9DA21_9FUSO</name>
<dbReference type="PANTHER" id="PTHR43191:SF2">
    <property type="entry name" value="RRNA METHYLTRANSFERASE 3, MITOCHONDRIAL"/>
    <property type="match status" value="1"/>
</dbReference>
<evidence type="ECO:0000259" key="4">
    <source>
        <dbReference type="Pfam" id="PF00588"/>
    </source>
</evidence>
<evidence type="ECO:0000313" key="6">
    <source>
        <dbReference type="EMBL" id="BDU50436.1"/>
    </source>
</evidence>
<feature type="domain" description="MRM3-like substrate binding" evidence="5">
    <location>
        <begin position="12"/>
        <end position="88"/>
    </location>
</feature>
<keyword evidence="3" id="KW-0808">Transferase</keyword>
<dbReference type="AlphaFoldDB" id="A0AAU9DA21"/>
<accession>A0AAU9DA21</accession>
<reference evidence="6 7" key="1">
    <citation type="submission" date="2022-11" db="EMBL/GenBank/DDBJ databases">
        <title>Haliovirga abyssi gen. nov., sp. nov., a mesophilic fermentative bacterium isolated from the Iheya North hydrothermal field and the proposal of Haliovirgaceae fam. nov.</title>
        <authorList>
            <person name="Miyazaki U."/>
            <person name="Tame A."/>
            <person name="Miyazaki J."/>
            <person name="Takai K."/>
            <person name="Sawayama S."/>
            <person name="Kitajima M."/>
            <person name="Okamoto A."/>
            <person name="Nakagawa S."/>
        </authorList>
    </citation>
    <scope>NUCLEOTIDE SEQUENCE [LARGE SCALE GENOMIC DNA]</scope>
    <source>
        <strain evidence="6 7">IC12</strain>
    </source>
</reference>
<dbReference type="GO" id="GO:0032259">
    <property type="term" value="P:methylation"/>
    <property type="evidence" value="ECO:0007669"/>
    <property type="project" value="UniProtKB-KW"/>
</dbReference>
<proteinExistence type="inferred from homology"/>
<feature type="domain" description="tRNA/rRNA methyltransferase SpoU type" evidence="4">
    <location>
        <begin position="105"/>
        <end position="244"/>
    </location>
</feature>
<dbReference type="GO" id="GO:0006396">
    <property type="term" value="P:RNA processing"/>
    <property type="evidence" value="ECO:0007669"/>
    <property type="project" value="InterPro"/>
</dbReference>
<dbReference type="Gene3D" id="3.40.1280.10">
    <property type="match status" value="1"/>
</dbReference>
<keyword evidence="2 6" id="KW-0489">Methyltransferase</keyword>
<dbReference type="InterPro" id="IPR053888">
    <property type="entry name" value="MRM3-like_sub_bind"/>
</dbReference>
<dbReference type="InterPro" id="IPR029064">
    <property type="entry name" value="Ribosomal_eL30-like_sf"/>
</dbReference>
<gene>
    <name evidence="6" type="ORF">HLVA_10050</name>
</gene>
<dbReference type="GO" id="GO:0008173">
    <property type="term" value="F:RNA methyltransferase activity"/>
    <property type="evidence" value="ECO:0007669"/>
    <property type="project" value="InterPro"/>
</dbReference>
<dbReference type="InterPro" id="IPR051259">
    <property type="entry name" value="rRNA_Methyltransferase"/>
</dbReference>
<evidence type="ECO:0000259" key="5">
    <source>
        <dbReference type="Pfam" id="PF22435"/>
    </source>
</evidence>
<dbReference type="Pfam" id="PF22435">
    <property type="entry name" value="MRM3-like_sub_bind"/>
    <property type="match status" value="1"/>
</dbReference>
<dbReference type="InterPro" id="IPR001537">
    <property type="entry name" value="SpoU_MeTrfase"/>
</dbReference>